<dbReference type="EMBL" id="QXED01000002">
    <property type="protein sequence ID" value="RIV25361.1"/>
    <property type="molecule type" value="Genomic_DNA"/>
</dbReference>
<dbReference type="AlphaFoldDB" id="A0A418MEZ8"/>
<dbReference type="RefSeq" id="WP_119667245.1">
    <property type="nucleotide sequence ID" value="NZ_QXED01000002.1"/>
</dbReference>
<proteinExistence type="predicted"/>
<evidence type="ECO:0000259" key="1">
    <source>
        <dbReference type="Pfam" id="PF22422"/>
    </source>
</evidence>
<evidence type="ECO:0000313" key="3">
    <source>
        <dbReference type="Proteomes" id="UP000283523"/>
    </source>
</evidence>
<evidence type="ECO:0000313" key="2">
    <source>
        <dbReference type="EMBL" id="RIV25361.1"/>
    </source>
</evidence>
<keyword evidence="3" id="KW-1185">Reference proteome</keyword>
<gene>
    <name evidence="2" type="ORF">DYU11_08645</name>
</gene>
<dbReference type="InterPro" id="IPR008928">
    <property type="entry name" value="6-hairpin_glycosidase_sf"/>
</dbReference>
<comment type="caution">
    <text evidence="2">The sequence shown here is derived from an EMBL/GenBank/DDBJ whole genome shotgun (WGS) entry which is preliminary data.</text>
</comment>
<dbReference type="OrthoDB" id="9781878at2"/>
<dbReference type="InterPro" id="IPR004888">
    <property type="entry name" value="Glycoside_hydrolase_63"/>
</dbReference>
<dbReference type="PANTHER" id="PTHR10412">
    <property type="entry name" value="MANNOSYL-OLIGOSACCHARIDE GLUCOSIDASE"/>
    <property type="match status" value="1"/>
</dbReference>
<dbReference type="InterPro" id="IPR054491">
    <property type="entry name" value="MGH1-like_GH"/>
</dbReference>
<dbReference type="PANTHER" id="PTHR10412:SF10">
    <property type="entry name" value="GLYCOSYL HYDROLASE FAMILY 63 C-TERMINAL DOMAIN-CONTAINING PROTEIN"/>
    <property type="match status" value="1"/>
</dbReference>
<feature type="domain" description="Mannosylglycerate hydrolase MGH1-like glycoside hydrolase" evidence="1">
    <location>
        <begin position="414"/>
        <end position="517"/>
    </location>
</feature>
<dbReference type="Proteomes" id="UP000283523">
    <property type="component" value="Unassembled WGS sequence"/>
</dbReference>
<dbReference type="GO" id="GO:0004573">
    <property type="term" value="F:Glc3Man9GlcNAc2 oligosaccharide glucosidase activity"/>
    <property type="evidence" value="ECO:0007669"/>
    <property type="project" value="InterPro"/>
</dbReference>
<dbReference type="Gene3D" id="1.50.10.10">
    <property type="match status" value="1"/>
</dbReference>
<dbReference type="InterPro" id="IPR012341">
    <property type="entry name" value="6hp_glycosidase-like_sf"/>
</dbReference>
<name>A0A418MEZ8_9BACT</name>
<reference evidence="2 3" key="1">
    <citation type="submission" date="2018-08" db="EMBL/GenBank/DDBJ databases">
        <title>Fibrisoma montanum sp. nov., isolated from Danxia mountain soil.</title>
        <authorList>
            <person name="Huang Y."/>
        </authorList>
    </citation>
    <scope>NUCLEOTIDE SEQUENCE [LARGE SCALE GENOMIC DNA]</scope>
    <source>
        <strain evidence="2 3">HYT19</strain>
    </source>
</reference>
<dbReference type="GO" id="GO:0009311">
    <property type="term" value="P:oligosaccharide metabolic process"/>
    <property type="evidence" value="ECO:0007669"/>
    <property type="project" value="InterPro"/>
</dbReference>
<sequence length="873" mass="101377">MTIEHQRLHDPAWRQWGPYVSDRQWGTVREDYSTNGDAWQYITHDKARSYAYRWGEEGIAGFCDHRQRLCLAVALWNGRDPILKERFFGLANSEGNHGEDVKELYFYLDATPAHSYQRMLYKYPQQAYPYDWLVSENGRRSRLDPEFEVLDTGIFDQDRYFDVFVDYAKANPHDILLTITVHNRGPESADLHLLPTIWFRNTWAWDPEQAAHKPSLVWHPDGSVIATHPDLGQYVVYADGTPNWLFCDNETNTERLWGQTSRDGLYYKDGINEYLLHGAYTINPARTGTKAAAHYALSIAAGGSATLRLRLSQTVSNQPFADFDALVTQRKAEADLFYRAIHPQQATEAEKLVQRQALGGMLWNKQYYHYDVTQWLNGDPAGPPPPRQRLQGRNHTWAHLINEDIISMPDKWEYPWYAAWDWAFHCVTLAMVDPSLAKQQLLLLTNEWYMHPNGQLPAYEWSFDDVNPPVQAWAAWRIYHDEKKQHPERDPDLTFLRSIFHKLMLNFTWWVNRKDELGNNIFEGGFLGLDNIGVFDRNTVLPDGSHLEQADGTSWMAMYALNMMRIALELARHDAVYVDLATKYFDHFLYIAGAMTQIGEGSSGLWDEADGFFYDQLRLSDGRIEKMRVRTMVGLIPLFAVEVLSDDLLHECQSFTNRMRWFQQHRPELYQQVSRYFEPGVGEKRLLSLLRGFRIKSLLTRILDEQEFLSPHGIRAVSKVYEKHPYEFRLDGTTFRLAYTPAESDSGMFGGNSNWRGPIWMPVNYLLIISLQRFYHYFGDSFTVEYPVGSGQMLTLNEVALELSNRLISLFTPDKAGQRPTFGAHPKWRDPHFRDYILFYEYFHGDNGRGIGASHQTGWTGLVANLIARKYRN</sequence>
<protein>
    <submittedName>
        <fullName evidence="2">Glucosidase</fullName>
    </submittedName>
</protein>
<dbReference type="SUPFAM" id="SSF48208">
    <property type="entry name" value="Six-hairpin glycosidases"/>
    <property type="match status" value="1"/>
</dbReference>
<organism evidence="2 3">
    <name type="scientific">Fibrisoma montanum</name>
    <dbReference type="NCBI Taxonomy" id="2305895"/>
    <lineage>
        <taxon>Bacteria</taxon>
        <taxon>Pseudomonadati</taxon>
        <taxon>Bacteroidota</taxon>
        <taxon>Cytophagia</taxon>
        <taxon>Cytophagales</taxon>
        <taxon>Spirosomataceae</taxon>
        <taxon>Fibrisoma</taxon>
    </lineage>
</organism>
<accession>A0A418MEZ8</accession>
<dbReference type="Pfam" id="PF22422">
    <property type="entry name" value="MGH1-like_GH"/>
    <property type="match status" value="1"/>
</dbReference>